<evidence type="ECO:0000256" key="1">
    <source>
        <dbReference type="SAM" id="MobiDB-lite"/>
    </source>
</evidence>
<dbReference type="PANTHER" id="PTHR32215:SF15">
    <property type="entry name" value="CILIA- AND FLAGELLA-ASSOCIATED PROTEIN 57"/>
    <property type="match status" value="1"/>
</dbReference>
<dbReference type="InterPro" id="IPR052993">
    <property type="entry name" value="CFA-57"/>
</dbReference>
<comment type="caution">
    <text evidence="2">The sequence shown here is derived from an EMBL/GenBank/DDBJ whole genome shotgun (WGS) entry which is preliminary data.</text>
</comment>
<protein>
    <submittedName>
        <fullName evidence="2">WD40-repeat-containing domain protein</fullName>
    </submittedName>
</protein>
<dbReference type="InterPro" id="IPR015943">
    <property type="entry name" value="WD40/YVTN_repeat-like_dom_sf"/>
</dbReference>
<dbReference type="SMART" id="SM00320">
    <property type="entry name" value="WD40"/>
    <property type="match status" value="4"/>
</dbReference>
<sequence>MSLDKEEESDAYTTDGPTVGRGSRKASVVATEGTTLVVRYAFGVSGPVRDNVGFVLAEDSSLEGEDHGAEYLVHPVGQQLAMYRMDDGSMQFFTGRAKNVKEIVALAISPNKRAVAVCERTDDAAAAQVSIYSVATAKRVRTLTHALRGEFTSCAFNTSSKLLAAVGGEAEAQLVVWAWEKGKVVRAGGAGGGAHHGPRVTRLHFSPDDDARLTTSGPQHLRIWYTMPDGAQKVHSLLPSGREFDALADHTWLRSSSGSSGGGTGGGGGGGGDNTAAPGGSGGGGGGGGTAARMVAATDGEGVRDTRGASILVFDAIAAHPFLELRQMIQAHLPGSSRLETVVPCAKGFLAAGGGVASGFLSVYEATADRRAPYALVRALPTRAGALTALAVSRGGETAVAYARAGRLLALPLASVDALDESADHFVSLLPGGTHCGAVVAADVAVHKPLLATVGADRRLRVWNYLRWRCDIVHELRVEDPACVALHPSGYLVAVGFKASDDARRRRLPERIRLYHVLAAGLRPDRELSAKNVRALRFSRGGHLLAAAAGFSVCVFAA</sequence>
<feature type="compositionally biased region" description="Gly residues" evidence="1">
    <location>
        <begin position="259"/>
        <end position="290"/>
    </location>
</feature>
<feature type="compositionally biased region" description="Acidic residues" evidence="1">
    <location>
        <begin position="1"/>
        <end position="10"/>
    </location>
</feature>
<dbReference type="Gene3D" id="2.130.10.10">
    <property type="entry name" value="YVTN repeat-like/Quinoprotein amine dehydrogenase"/>
    <property type="match status" value="2"/>
</dbReference>
<name>A0A835ZDN2_9STRA</name>
<dbReference type="Proteomes" id="UP000664859">
    <property type="component" value="Unassembled WGS sequence"/>
</dbReference>
<feature type="region of interest" description="Disordered" evidence="1">
    <location>
        <begin position="1"/>
        <end position="25"/>
    </location>
</feature>
<dbReference type="OrthoDB" id="10251741at2759"/>
<dbReference type="PANTHER" id="PTHR32215">
    <property type="entry name" value="CILIA- AND FLAGELLA-ASSOCIATED PROTEIN 57"/>
    <property type="match status" value="1"/>
</dbReference>
<dbReference type="InterPro" id="IPR001680">
    <property type="entry name" value="WD40_rpt"/>
</dbReference>
<dbReference type="EMBL" id="JAFCMP010000096">
    <property type="protein sequence ID" value="KAG5187053.1"/>
    <property type="molecule type" value="Genomic_DNA"/>
</dbReference>
<gene>
    <name evidence="2" type="ORF">JKP88DRAFT_179117</name>
</gene>
<proteinExistence type="predicted"/>
<feature type="non-terminal residue" evidence="2">
    <location>
        <position position="1"/>
    </location>
</feature>
<evidence type="ECO:0000313" key="2">
    <source>
        <dbReference type="EMBL" id="KAG5187053.1"/>
    </source>
</evidence>
<keyword evidence="3" id="KW-1185">Reference proteome</keyword>
<dbReference type="InterPro" id="IPR036322">
    <property type="entry name" value="WD40_repeat_dom_sf"/>
</dbReference>
<evidence type="ECO:0000313" key="3">
    <source>
        <dbReference type="Proteomes" id="UP000664859"/>
    </source>
</evidence>
<organism evidence="2 3">
    <name type="scientific">Tribonema minus</name>
    <dbReference type="NCBI Taxonomy" id="303371"/>
    <lineage>
        <taxon>Eukaryota</taxon>
        <taxon>Sar</taxon>
        <taxon>Stramenopiles</taxon>
        <taxon>Ochrophyta</taxon>
        <taxon>PX clade</taxon>
        <taxon>Xanthophyceae</taxon>
        <taxon>Tribonematales</taxon>
        <taxon>Tribonemataceae</taxon>
        <taxon>Tribonema</taxon>
    </lineage>
</organism>
<accession>A0A835ZDN2</accession>
<feature type="region of interest" description="Disordered" evidence="1">
    <location>
        <begin position="189"/>
        <end position="209"/>
    </location>
</feature>
<dbReference type="SUPFAM" id="SSF50978">
    <property type="entry name" value="WD40 repeat-like"/>
    <property type="match status" value="1"/>
</dbReference>
<reference evidence="2" key="1">
    <citation type="submission" date="2021-02" db="EMBL/GenBank/DDBJ databases">
        <title>First Annotated Genome of the Yellow-green Alga Tribonema minus.</title>
        <authorList>
            <person name="Mahan K.M."/>
        </authorList>
    </citation>
    <scope>NUCLEOTIDE SEQUENCE</scope>
    <source>
        <strain evidence="2">UTEX B ZZ1240</strain>
    </source>
</reference>
<feature type="region of interest" description="Disordered" evidence="1">
    <location>
        <begin position="255"/>
        <end position="293"/>
    </location>
</feature>
<dbReference type="AlphaFoldDB" id="A0A835ZDN2"/>